<dbReference type="Pfam" id="PF01098">
    <property type="entry name" value="FTSW_RODA_SPOVE"/>
    <property type="match status" value="1"/>
</dbReference>
<protein>
    <recommendedName>
        <fullName evidence="15">peptidoglycan glycosyltransferase</fullName>
        <ecNumber evidence="15">2.4.99.28</ecNumber>
    </recommendedName>
    <alternativeName>
        <fullName evidence="14">Peptidoglycan polymerase</fullName>
    </alternativeName>
</protein>
<evidence type="ECO:0000256" key="1">
    <source>
        <dbReference type="ARBA" id="ARBA00004651"/>
    </source>
</evidence>
<dbReference type="EC" id="2.4.99.28" evidence="15"/>
<feature type="transmembrane region" description="Helical" evidence="17">
    <location>
        <begin position="320"/>
        <end position="342"/>
    </location>
</feature>
<feature type="transmembrane region" description="Helical" evidence="17">
    <location>
        <begin position="66"/>
        <end position="83"/>
    </location>
</feature>
<comment type="subcellular location">
    <subcellularLocation>
        <location evidence="1">Cell membrane</location>
        <topology evidence="1">Multi-pass membrane protein</topology>
    </subcellularLocation>
</comment>
<dbReference type="InterPro" id="IPR001182">
    <property type="entry name" value="FtsW/RodA"/>
</dbReference>
<feature type="transmembrane region" description="Helical" evidence="17">
    <location>
        <begin position="354"/>
        <end position="373"/>
    </location>
</feature>
<evidence type="ECO:0000256" key="8">
    <source>
        <dbReference type="ARBA" id="ARBA00022960"/>
    </source>
</evidence>
<keyword evidence="9" id="KW-0573">Peptidoglycan synthesis</keyword>
<dbReference type="PANTHER" id="PTHR30474">
    <property type="entry name" value="CELL CYCLE PROTEIN"/>
    <property type="match status" value="1"/>
</dbReference>
<evidence type="ECO:0000256" key="17">
    <source>
        <dbReference type="SAM" id="Phobius"/>
    </source>
</evidence>
<evidence type="ECO:0000256" key="14">
    <source>
        <dbReference type="ARBA" id="ARBA00032370"/>
    </source>
</evidence>
<evidence type="ECO:0000256" key="11">
    <source>
        <dbReference type="ARBA" id="ARBA00023136"/>
    </source>
</evidence>
<evidence type="ECO:0000256" key="4">
    <source>
        <dbReference type="ARBA" id="ARBA00022618"/>
    </source>
</evidence>
<feature type="transmembrane region" description="Helical" evidence="17">
    <location>
        <begin position="164"/>
        <end position="191"/>
    </location>
</feature>
<evidence type="ECO:0000256" key="2">
    <source>
        <dbReference type="ARBA" id="ARBA00004752"/>
    </source>
</evidence>
<comment type="catalytic activity">
    <reaction evidence="16">
        <text>[GlcNAc-(1-&gt;4)-Mur2Ac(oyl-L-Ala-gamma-D-Glu-L-Lys-D-Ala-D-Ala)](n)-di-trans,octa-cis-undecaprenyl diphosphate + beta-D-GlcNAc-(1-&gt;4)-Mur2Ac(oyl-L-Ala-gamma-D-Glu-L-Lys-D-Ala-D-Ala)-di-trans,octa-cis-undecaprenyl diphosphate = [GlcNAc-(1-&gt;4)-Mur2Ac(oyl-L-Ala-gamma-D-Glu-L-Lys-D-Ala-D-Ala)](n+1)-di-trans,octa-cis-undecaprenyl diphosphate + di-trans,octa-cis-undecaprenyl diphosphate + H(+)</text>
        <dbReference type="Rhea" id="RHEA:23708"/>
        <dbReference type="Rhea" id="RHEA-COMP:9602"/>
        <dbReference type="Rhea" id="RHEA-COMP:9603"/>
        <dbReference type="ChEBI" id="CHEBI:15378"/>
        <dbReference type="ChEBI" id="CHEBI:58405"/>
        <dbReference type="ChEBI" id="CHEBI:60033"/>
        <dbReference type="ChEBI" id="CHEBI:78435"/>
        <dbReference type="EC" id="2.4.99.28"/>
    </reaction>
</comment>
<dbReference type="GO" id="GO:0071555">
    <property type="term" value="P:cell wall organization"/>
    <property type="evidence" value="ECO:0007669"/>
    <property type="project" value="UniProtKB-KW"/>
</dbReference>
<evidence type="ECO:0000256" key="9">
    <source>
        <dbReference type="ARBA" id="ARBA00022984"/>
    </source>
</evidence>
<dbReference type="InterPro" id="IPR018365">
    <property type="entry name" value="Cell_cycle_FtsW-rel_CS"/>
</dbReference>
<dbReference type="GO" id="GO:0008360">
    <property type="term" value="P:regulation of cell shape"/>
    <property type="evidence" value="ECO:0007669"/>
    <property type="project" value="UniProtKB-KW"/>
</dbReference>
<keyword evidence="6" id="KW-0808">Transferase</keyword>
<proteinExistence type="predicted"/>
<dbReference type="InterPro" id="IPR013437">
    <property type="entry name" value="FtsW"/>
</dbReference>
<dbReference type="PANTHER" id="PTHR30474:SF2">
    <property type="entry name" value="PEPTIDOGLYCAN GLYCOSYLTRANSFERASE FTSW-RELATED"/>
    <property type="match status" value="1"/>
</dbReference>
<keyword evidence="4 18" id="KW-0132">Cell division</keyword>
<accession>A0A3B1D4S9</accession>
<feature type="transmembrane region" description="Helical" evidence="17">
    <location>
        <begin position="20"/>
        <end position="45"/>
    </location>
</feature>
<evidence type="ECO:0000256" key="5">
    <source>
        <dbReference type="ARBA" id="ARBA00022676"/>
    </source>
</evidence>
<evidence type="ECO:0000256" key="6">
    <source>
        <dbReference type="ARBA" id="ARBA00022679"/>
    </source>
</evidence>
<dbReference type="PROSITE" id="PS00428">
    <property type="entry name" value="FTSW_RODA_SPOVE"/>
    <property type="match status" value="1"/>
</dbReference>
<evidence type="ECO:0000256" key="3">
    <source>
        <dbReference type="ARBA" id="ARBA00022475"/>
    </source>
</evidence>
<evidence type="ECO:0000256" key="7">
    <source>
        <dbReference type="ARBA" id="ARBA00022692"/>
    </source>
</evidence>
<dbReference type="EMBL" id="UOGI01000067">
    <property type="protein sequence ID" value="VAX30010.1"/>
    <property type="molecule type" value="Genomic_DNA"/>
</dbReference>
<comment type="pathway">
    <text evidence="2">Cell wall biogenesis; peptidoglycan biosynthesis.</text>
</comment>
<evidence type="ECO:0000256" key="12">
    <source>
        <dbReference type="ARBA" id="ARBA00023306"/>
    </source>
</evidence>
<evidence type="ECO:0000313" key="18">
    <source>
        <dbReference type="EMBL" id="VAX30010.1"/>
    </source>
</evidence>
<evidence type="ECO:0000256" key="16">
    <source>
        <dbReference type="ARBA" id="ARBA00049902"/>
    </source>
</evidence>
<reference evidence="18" key="1">
    <citation type="submission" date="2018-06" db="EMBL/GenBank/DDBJ databases">
        <authorList>
            <person name="Zhirakovskaya E."/>
        </authorList>
    </citation>
    <scope>NUCLEOTIDE SEQUENCE</scope>
</reference>
<keyword evidence="12" id="KW-0131">Cell cycle</keyword>
<keyword evidence="11 17" id="KW-0472">Membrane</keyword>
<dbReference type="GO" id="GO:0008955">
    <property type="term" value="F:peptidoglycan glycosyltransferase activity"/>
    <property type="evidence" value="ECO:0007669"/>
    <property type="project" value="UniProtKB-EC"/>
</dbReference>
<keyword evidence="7 17" id="KW-0812">Transmembrane</keyword>
<keyword evidence="10 17" id="KW-1133">Transmembrane helix</keyword>
<evidence type="ECO:0000256" key="10">
    <source>
        <dbReference type="ARBA" id="ARBA00022989"/>
    </source>
</evidence>
<sequence length="408" mass="45306">MINNKELMMESKENRRADRWLLFIVLFLSFAGVVMVYSSTALLPISRSGGVVAGNSDFQFIYLKKHIMTLLIAMVSMWFFYRISPGTLKKWSYPLLILSSLLLLCVFIPGLGVKINGARRWLRLWPSTFQPAELAKFAMVLSLAGYLSSPGYNRDSLKSFMKPLVVMVALQGIIMMQPDFGGAFTLGLITFSMLFLAGARMKFILIALGSLLPLVIKLLEEPYRLERLLTFLNPWKDPQGSGFQLVQSFIALGSGGLKGVGLGESRQKLSFLPEVNTDFIFSLIGEELGLIGVAVVLCLFIGFFIRGLKIAGKAQSPFSYYAAFGLTMMITMQALINISVVTGLVPTKGLPLPFISYGGSSLLVNFMAAGTLLRISRSDLEQYSLPSRDMLIRSRARLKVRRLRRSSL</sequence>
<gene>
    <name evidence="18" type="ORF">MNBD_NITROSPIRAE03-704</name>
</gene>
<keyword evidence="8" id="KW-0133">Cell shape</keyword>
<dbReference type="GO" id="GO:0015648">
    <property type="term" value="F:lipid-linked peptidoglycan transporter activity"/>
    <property type="evidence" value="ECO:0007669"/>
    <property type="project" value="TreeGrafter"/>
</dbReference>
<feature type="transmembrane region" description="Helical" evidence="17">
    <location>
        <begin position="288"/>
        <end position="308"/>
    </location>
</feature>
<name>A0A3B1D4S9_9ZZZZ</name>
<keyword evidence="3" id="KW-1003">Cell membrane</keyword>
<evidence type="ECO:0000256" key="13">
    <source>
        <dbReference type="ARBA" id="ARBA00023316"/>
    </source>
</evidence>
<dbReference type="NCBIfam" id="TIGR02614">
    <property type="entry name" value="ftsW"/>
    <property type="match status" value="1"/>
</dbReference>
<dbReference type="GO" id="GO:0051301">
    <property type="term" value="P:cell division"/>
    <property type="evidence" value="ECO:0007669"/>
    <property type="project" value="UniProtKB-KW"/>
</dbReference>
<keyword evidence="5" id="KW-0328">Glycosyltransferase</keyword>
<feature type="transmembrane region" description="Helical" evidence="17">
    <location>
        <begin position="203"/>
        <end position="219"/>
    </location>
</feature>
<dbReference type="GO" id="GO:0032153">
    <property type="term" value="C:cell division site"/>
    <property type="evidence" value="ECO:0007669"/>
    <property type="project" value="TreeGrafter"/>
</dbReference>
<keyword evidence="13" id="KW-0961">Cell wall biogenesis/degradation</keyword>
<dbReference type="GO" id="GO:0005886">
    <property type="term" value="C:plasma membrane"/>
    <property type="evidence" value="ECO:0007669"/>
    <property type="project" value="UniProtKB-SubCell"/>
</dbReference>
<dbReference type="AlphaFoldDB" id="A0A3B1D4S9"/>
<feature type="transmembrane region" description="Helical" evidence="17">
    <location>
        <begin position="95"/>
        <end position="113"/>
    </location>
</feature>
<organism evidence="18">
    <name type="scientific">hydrothermal vent metagenome</name>
    <dbReference type="NCBI Taxonomy" id="652676"/>
    <lineage>
        <taxon>unclassified sequences</taxon>
        <taxon>metagenomes</taxon>
        <taxon>ecological metagenomes</taxon>
    </lineage>
</organism>
<dbReference type="GO" id="GO:0009252">
    <property type="term" value="P:peptidoglycan biosynthetic process"/>
    <property type="evidence" value="ECO:0007669"/>
    <property type="project" value="UniProtKB-KW"/>
</dbReference>
<evidence type="ECO:0000256" key="15">
    <source>
        <dbReference type="ARBA" id="ARBA00044770"/>
    </source>
</evidence>